<organism evidence="6 7">
    <name type="scientific">Vanilla planifolia</name>
    <name type="common">Vanilla</name>
    <dbReference type="NCBI Taxonomy" id="51239"/>
    <lineage>
        <taxon>Eukaryota</taxon>
        <taxon>Viridiplantae</taxon>
        <taxon>Streptophyta</taxon>
        <taxon>Embryophyta</taxon>
        <taxon>Tracheophyta</taxon>
        <taxon>Spermatophyta</taxon>
        <taxon>Magnoliopsida</taxon>
        <taxon>Liliopsida</taxon>
        <taxon>Asparagales</taxon>
        <taxon>Orchidaceae</taxon>
        <taxon>Vanilloideae</taxon>
        <taxon>Vanilleae</taxon>
        <taxon>Vanilla</taxon>
    </lineage>
</organism>
<dbReference type="SUPFAM" id="SSF74788">
    <property type="entry name" value="Cullin repeat-like"/>
    <property type="match status" value="1"/>
</dbReference>
<feature type="compositionally biased region" description="Basic and acidic residues" evidence="4">
    <location>
        <begin position="233"/>
        <end position="245"/>
    </location>
</feature>
<dbReference type="EMBL" id="JADCNL010000012">
    <property type="protein sequence ID" value="KAG0458001.1"/>
    <property type="molecule type" value="Genomic_DNA"/>
</dbReference>
<feature type="region of interest" description="Disordered" evidence="4">
    <location>
        <begin position="1"/>
        <end position="23"/>
    </location>
</feature>
<dbReference type="Pfam" id="PF20669">
    <property type="entry name" value="Exo70_N"/>
    <property type="match status" value="1"/>
</dbReference>
<keyword evidence="2 3" id="KW-0813">Transport</keyword>
<comment type="caution">
    <text evidence="6">The sequence shown here is derived from an EMBL/GenBank/DDBJ whole genome shotgun (WGS) entry which is preliminary data.</text>
</comment>
<evidence type="ECO:0000313" key="7">
    <source>
        <dbReference type="Proteomes" id="UP000636800"/>
    </source>
</evidence>
<dbReference type="PANTHER" id="PTHR12542">
    <property type="entry name" value="EXOCYST COMPLEX PROTEIN EXO70"/>
    <property type="match status" value="1"/>
</dbReference>
<dbReference type="InterPro" id="IPR046364">
    <property type="entry name" value="Exo70_C"/>
</dbReference>
<reference evidence="6 7" key="1">
    <citation type="journal article" date="2020" name="Nat. Food">
        <title>A phased Vanilla planifolia genome enables genetic improvement of flavour and production.</title>
        <authorList>
            <person name="Hasing T."/>
            <person name="Tang H."/>
            <person name="Brym M."/>
            <person name="Khazi F."/>
            <person name="Huang T."/>
            <person name="Chambers A.H."/>
        </authorList>
    </citation>
    <scope>NUCLEOTIDE SEQUENCE [LARGE SCALE GENOMIC DNA]</scope>
    <source>
        <tissue evidence="6">Leaf</tissue>
    </source>
</reference>
<dbReference type="Proteomes" id="UP000636800">
    <property type="component" value="Chromosome 12"/>
</dbReference>
<dbReference type="AlphaFoldDB" id="A0A835PPU2"/>
<name>A0A835PPU2_VANPL</name>
<proteinExistence type="inferred from homology"/>
<dbReference type="Gene3D" id="1.20.1280.170">
    <property type="entry name" value="Exocyst complex component Exo70"/>
    <property type="match status" value="1"/>
</dbReference>
<dbReference type="OrthoDB" id="308861at2759"/>
<feature type="domain" description="Exocyst complex subunit Exo70 C-terminal" evidence="5">
    <location>
        <begin position="348"/>
        <end position="739"/>
    </location>
</feature>
<dbReference type="GO" id="GO:0005546">
    <property type="term" value="F:phosphatidylinositol-4,5-bisphosphate binding"/>
    <property type="evidence" value="ECO:0007669"/>
    <property type="project" value="InterPro"/>
</dbReference>
<protein>
    <recommendedName>
        <fullName evidence="3">Exocyst subunit Exo70 family protein</fullName>
    </recommendedName>
</protein>
<dbReference type="PANTHER" id="PTHR12542:SF127">
    <property type="entry name" value="EXOCYST COMPLEX COMPONENT EXO70C1"/>
    <property type="match status" value="1"/>
</dbReference>
<evidence type="ECO:0000256" key="3">
    <source>
        <dbReference type="RuleBase" id="RU365026"/>
    </source>
</evidence>
<feature type="region of interest" description="Disordered" evidence="4">
    <location>
        <begin position="233"/>
        <end position="257"/>
    </location>
</feature>
<feature type="region of interest" description="Disordered" evidence="4">
    <location>
        <begin position="40"/>
        <end position="119"/>
    </location>
</feature>
<dbReference type="InterPro" id="IPR004140">
    <property type="entry name" value="Exo70"/>
</dbReference>
<dbReference type="InterPro" id="IPR016159">
    <property type="entry name" value="Cullin_repeat-like_dom_sf"/>
</dbReference>
<accession>A0A835PPU2</accession>
<feature type="compositionally biased region" description="Basic and acidic residues" evidence="4">
    <location>
        <begin position="59"/>
        <end position="79"/>
    </location>
</feature>
<keyword evidence="3" id="KW-0268">Exocytosis</keyword>
<evidence type="ECO:0000256" key="4">
    <source>
        <dbReference type="SAM" id="MobiDB-lite"/>
    </source>
</evidence>
<evidence type="ECO:0000259" key="5">
    <source>
        <dbReference type="Pfam" id="PF03081"/>
    </source>
</evidence>
<comment type="similarity">
    <text evidence="1 3">Belongs to the EXO70 family.</text>
</comment>
<dbReference type="GO" id="GO:0015031">
    <property type="term" value="P:protein transport"/>
    <property type="evidence" value="ECO:0007669"/>
    <property type="project" value="UniProtKB-KW"/>
</dbReference>
<sequence length="752" mass="83556">MERTQLHIPQKSSSFSTSSFINRDEKLCDSDRNLSLRSLRIHSTNDDAPIPDDAGVNDNKVEKEVDKEKGIESSPKEKSTTTPEDTSTKSSSTPETPATPANSATAAAAGEVPGHSDIPSLCEDVDHFLAVLRSVDDSPEVPPELPDIAIDRFASLVQKEIAKYESGADQWSPSTAPDEPNSFLDCLDRASKLTNALSIFSSEPSYYQAMNHTGAVVHHAMAFLEDEFHTLLADESKPQKPETKTKRPPSFSRHESDRCALQQADSEACPASGNDISSPHQSLELTARLRSIAGAMISSGYETECCQVFSIARRNAMESSLADHGFEKISIDDVLRMSWESLEGEIASWKKAFRHAITVSFPQERELCDGVFDSPHRAIADGIFRNLVRAILIQLLNFAEAVAMTKRSAEKLFKVLDMYEALRDMIPKLDEIFPPIASADDPAVADDSHLDIKTEISSVRTRLGEAAVAMFCDLESSIKSDTGKTPVPGGAVHPLTRYVMNYLKYACEYKKTLEQVFREHQKLDRATSSNYDDEGPGDSGNNCRHDGGGGGGGRGSSRNPFAAQLVEVMDLLHSNLEAKAKLYKDLALSNIFMMNNGRYIVQKIKGSIEINQLLGETWCRKKSSDLRQYHKNYQRETWSRVLGCLKDEGLQIKGSVQKPVLKERFKSFNSMLEEIHKTQSAWVVSDEQLQSELRVSVSAVVVPAYRSFLGRFSQYLDPGRQTEKYIKFGPDDLEAYIDELFDGNPLSMVRRK</sequence>
<evidence type="ECO:0000256" key="2">
    <source>
        <dbReference type="ARBA" id="ARBA00022448"/>
    </source>
</evidence>
<dbReference type="GO" id="GO:0006887">
    <property type="term" value="P:exocytosis"/>
    <property type="evidence" value="ECO:0007669"/>
    <property type="project" value="UniProtKB-KW"/>
</dbReference>
<gene>
    <name evidence="6" type="ORF">HPP92_023158</name>
</gene>
<keyword evidence="3" id="KW-0653">Protein transport</keyword>
<dbReference type="GO" id="GO:0000145">
    <property type="term" value="C:exocyst"/>
    <property type="evidence" value="ECO:0007669"/>
    <property type="project" value="InterPro"/>
</dbReference>
<evidence type="ECO:0000313" key="6">
    <source>
        <dbReference type="EMBL" id="KAG0458001.1"/>
    </source>
</evidence>
<dbReference type="Pfam" id="PF03081">
    <property type="entry name" value="Exo70_C"/>
    <property type="match status" value="1"/>
</dbReference>
<evidence type="ECO:0000256" key="1">
    <source>
        <dbReference type="ARBA" id="ARBA00006756"/>
    </source>
</evidence>
<feature type="region of interest" description="Disordered" evidence="4">
    <location>
        <begin position="524"/>
        <end position="556"/>
    </location>
</feature>
<comment type="function">
    <text evidence="3">Component of the exocyst complex.</text>
</comment>
<keyword evidence="7" id="KW-1185">Reference proteome</keyword>
<feature type="compositionally biased region" description="Low complexity" evidence="4">
    <location>
        <begin position="80"/>
        <end position="109"/>
    </location>
</feature>